<dbReference type="Proteomes" id="UP000278807">
    <property type="component" value="Unassembled WGS sequence"/>
</dbReference>
<evidence type="ECO:0000313" key="2">
    <source>
        <dbReference type="Proteomes" id="UP000278807"/>
    </source>
</evidence>
<keyword evidence="2" id="KW-1185">Reference proteome</keyword>
<dbReference type="WBParaSite" id="HNAJ_0000408501-mRNA-1">
    <property type="protein sequence ID" value="HNAJ_0000408501-mRNA-1"/>
    <property type="gene ID" value="HNAJ_0000408501"/>
</dbReference>
<gene>
    <name evidence="1" type="ORF">HNAJ_LOCUS4083</name>
</gene>
<organism evidence="3">
    <name type="scientific">Rodentolepis nana</name>
    <name type="common">Dwarf tapeworm</name>
    <name type="synonym">Hymenolepis nana</name>
    <dbReference type="NCBI Taxonomy" id="102285"/>
    <lineage>
        <taxon>Eukaryota</taxon>
        <taxon>Metazoa</taxon>
        <taxon>Spiralia</taxon>
        <taxon>Lophotrochozoa</taxon>
        <taxon>Platyhelminthes</taxon>
        <taxon>Cestoda</taxon>
        <taxon>Eucestoda</taxon>
        <taxon>Cyclophyllidea</taxon>
        <taxon>Hymenolepididae</taxon>
        <taxon>Rodentolepis</taxon>
    </lineage>
</organism>
<reference evidence="3" key="1">
    <citation type="submission" date="2017-02" db="UniProtKB">
        <authorList>
            <consortium name="WormBaseParasite"/>
        </authorList>
    </citation>
    <scope>IDENTIFICATION</scope>
</reference>
<dbReference type="EMBL" id="UZAE01002661">
    <property type="protein sequence ID" value="VDN99942.1"/>
    <property type="molecule type" value="Genomic_DNA"/>
</dbReference>
<accession>A0A0R3TAJ6</accession>
<evidence type="ECO:0000313" key="1">
    <source>
        <dbReference type="EMBL" id="VDN99942.1"/>
    </source>
</evidence>
<dbReference type="AlphaFoldDB" id="A0A0R3TAJ6"/>
<protein>
    <submittedName>
        <fullName evidence="3">Uma2 domain-containing protein</fullName>
    </submittedName>
</protein>
<reference evidence="1 2" key="2">
    <citation type="submission" date="2018-11" db="EMBL/GenBank/DDBJ databases">
        <authorList>
            <consortium name="Pathogen Informatics"/>
        </authorList>
    </citation>
    <scope>NUCLEOTIDE SEQUENCE [LARGE SCALE GENOMIC DNA]</scope>
</reference>
<proteinExistence type="predicted"/>
<sequence length="70" mass="8204">MEDQNNLSFVDPTSEFASNYPNGLSLDDLIPFYEDIENDKPLQLEWKFPGRIKRPSPLGTVLLFIFFYFI</sequence>
<dbReference type="OrthoDB" id="10067843at2759"/>
<name>A0A0R3TAJ6_RODNA</name>
<evidence type="ECO:0000313" key="3">
    <source>
        <dbReference type="WBParaSite" id="HNAJ_0000408501-mRNA-1"/>
    </source>
</evidence>